<feature type="coiled-coil region" evidence="1">
    <location>
        <begin position="151"/>
        <end position="185"/>
    </location>
</feature>
<name>A0A1R2CES3_9CILI</name>
<feature type="domain" description="WWE" evidence="2">
    <location>
        <begin position="345"/>
        <end position="425"/>
    </location>
</feature>
<comment type="caution">
    <text evidence="3">The sequence shown here is derived from an EMBL/GenBank/DDBJ whole genome shotgun (WGS) entry which is preliminary data.</text>
</comment>
<evidence type="ECO:0000313" key="3">
    <source>
        <dbReference type="EMBL" id="OMJ87446.1"/>
    </source>
</evidence>
<accession>A0A1R2CES3</accession>
<keyword evidence="4" id="KW-1185">Reference proteome</keyword>
<evidence type="ECO:0000313" key="4">
    <source>
        <dbReference type="Proteomes" id="UP000187209"/>
    </source>
</evidence>
<proteinExistence type="predicted"/>
<dbReference type="PROSITE" id="PS50918">
    <property type="entry name" value="WWE"/>
    <property type="match status" value="1"/>
</dbReference>
<protein>
    <recommendedName>
        <fullName evidence="2">WWE domain-containing protein</fullName>
    </recommendedName>
</protein>
<organism evidence="3 4">
    <name type="scientific">Stentor coeruleus</name>
    <dbReference type="NCBI Taxonomy" id="5963"/>
    <lineage>
        <taxon>Eukaryota</taxon>
        <taxon>Sar</taxon>
        <taxon>Alveolata</taxon>
        <taxon>Ciliophora</taxon>
        <taxon>Postciliodesmatophora</taxon>
        <taxon>Heterotrichea</taxon>
        <taxon>Heterotrichida</taxon>
        <taxon>Stentoridae</taxon>
        <taxon>Stentor</taxon>
    </lineage>
</organism>
<sequence length="428" mass="49901">MDFFKCISCDVIANTKCSICHRRYFCKPCSKNHRAFNHNIGIECTFIDIDDKDLEDLIQMLQKNIKITEDDFKAHGKEILFKLSIIIRQYNNLIAYSKSRLCNLLKGNENLLKGKNSSHPALKKHKDDLTNELIHFLDQANNLISYSKNQLGSTLNKYKKLQEDLKSKKQKLKLAEERIAKDKLNVSIEIKPTMMTQMPMPMPWQINNKSTMMTSIPSPPPYNPYKSSINQQSIREISPEIRLSLPSFKFVEIPSFCEDMQSSFSIKYLKSQTEETSSPMWHAINFKGDKIYFSEAMSNIIEMAFKAHKESIDINHDFMSFTIEFGSPFSVLYNNQILAPVRRSDLHLSFKYGNNEITWYMIDEENNWIKHTVESSRLLEKAYKLNIKRAIVEDTKLNLYFVDLSEPSGKYCQYSMGYTKKMLVRRGK</sequence>
<evidence type="ECO:0000256" key="1">
    <source>
        <dbReference type="SAM" id="Coils"/>
    </source>
</evidence>
<dbReference type="EMBL" id="MPUH01000177">
    <property type="protein sequence ID" value="OMJ87446.1"/>
    <property type="molecule type" value="Genomic_DNA"/>
</dbReference>
<reference evidence="3 4" key="1">
    <citation type="submission" date="2016-11" db="EMBL/GenBank/DDBJ databases">
        <title>The macronuclear genome of Stentor coeruleus: a giant cell with tiny introns.</title>
        <authorList>
            <person name="Slabodnick M."/>
            <person name="Ruby J.G."/>
            <person name="Reiff S.B."/>
            <person name="Swart E.C."/>
            <person name="Gosai S."/>
            <person name="Prabakaran S."/>
            <person name="Witkowska E."/>
            <person name="Larue G.E."/>
            <person name="Fisher S."/>
            <person name="Freeman R.M."/>
            <person name="Gunawardena J."/>
            <person name="Chu W."/>
            <person name="Stover N.A."/>
            <person name="Gregory B.D."/>
            <person name="Nowacki M."/>
            <person name="Derisi J."/>
            <person name="Roy S.W."/>
            <person name="Marshall W.F."/>
            <person name="Sood P."/>
        </authorList>
    </citation>
    <scope>NUCLEOTIDE SEQUENCE [LARGE SCALE GENOMIC DNA]</scope>
    <source>
        <strain evidence="3">WM001</strain>
    </source>
</reference>
<dbReference type="InterPro" id="IPR004170">
    <property type="entry name" value="WWE_dom"/>
</dbReference>
<gene>
    <name evidence="3" type="ORF">SteCoe_10866</name>
</gene>
<dbReference type="AlphaFoldDB" id="A0A1R2CES3"/>
<evidence type="ECO:0000259" key="2">
    <source>
        <dbReference type="PROSITE" id="PS50918"/>
    </source>
</evidence>
<keyword evidence="1" id="KW-0175">Coiled coil</keyword>
<dbReference type="Proteomes" id="UP000187209">
    <property type="component" value="Unassembled WGS sequence"/>
</dbReference>